<comment type="caution">
    <text evidence="2">The sequence shown here is derived from an EMBL/GenBank/DDBJ whole genome shotgun (WGS) entry which is preliminary data.</text>
</comment>
<organism evidence="2 3">
    <name type="scientific">Mesonia maritima</name>
    <dbReference type="NCBI Taxonomy" id="1793873"/>
    <lineage>
        <taxon>Bacteria</taxon>
        <taxon>Pseudomonadati</taxon>
        <taxon>Bacteroidota</taxon>
        <taxon>Flavobacteriia</taxon>
        <taxon>Flavobacteriales</taxon>
        <taxon>Flavobacteriaceae</taxon>
        <taxon>Mesonia</taxon>
    </lineage>
</organism>
<evidence type="ECO:0000313" key="3">
    <source>
        <dbReference type="Proteomes" id="UP001257659"/>
    </source>
</evidence>
<name>A0ABU1K4E7_9FLAO</name>
<dbReference type="Gene3D" id="2.60.120.260">
    <property type="entry name" value="Galactose-binding domain-like"/>
    <property type="match status" value="1"/>
</dbReference>
<protein>
    <recommendedName>
        <fullName evidence="1">PKD domain-containing protein</fullName>
    </recommendedName>
</protein>
<keyword evidence="3" id="KW-1185">Reference proteome</keyword>
<evidence type="ECO:0000313" key="2">
    <source>
        <dbReference type="EMBL" id="MDR6299387.1"/>
    </source>
</evidence>
<reference evidence="2 3" key="1">
    <citation type="submission" date="2023-07" db="EMBL/GenBank/DDBJ databases">
        <title>Genomic Encyclopedia of Type Strains, Phase IV (KMG-IV): sequencing the most valuable type-strain genomes for metagenomic binning, comparative biology and taxonomic classification.</title>
        <authorList>
            <person name="Goeker M."/>
        </authorList>
    </citation>
    <scope>NUCLEOTIDE SEQUENCE [LARGE SCALE GENOMIC DNA]</scope>
    <source>
        <strain evidence="2 3">DSM 102814</strain>
    </source>
</reference>
<sequence length="574" mass="64231">MDISKLKSFIQQLLFIALLLQGTLSLTPESLSAQVYSDEEISFDREKVREMFLSDGVKEADLHKKMTLYRESLTAAHYLELQDPLPDPVTSTGCGNIDFSDGFNNEWCYKRVERPSAQCNSQTCECNSDGEPNFNGANCMNFGSGIGGSMVFDIPYDNNPDMYNGDIGNLNLDEFGPSMIRIGNRVAGAWVERIEKNITVTEGNRLLSYRYAVALQDPGHCKEEQPYFRMYILNQNGIKIDCSVFEATAGFEGINCTGSICYKPASINTIDLFDFVSVGDEITLVVEVADCTRTGHYGYAFFEGLCSEIDSAITANTYGEGFCAEVDITFSATQDYYGEDLPQWRILSGSSVEASGTAASITHNFSQPGDYTIEVTIPLAGNDNPNCNAITYTRDITIEECPCICEDCDSFTPVPGERYVVSGWVLEEHNTPPLSYEDTYIRLGFERVDFPFSNSIKFRPSGDIIDGWQRIVGEFRVPSNTDRIAINLVNSGENGVEAYFDDIRIHPFNSNLKSFVYDQQTQQLMAELDENNYATFYEYDKEGGLIRIKKETERGIYTIQETRSGNSELSNIQN</sequence>
<proteinExistence type="predicted"/>
<dbReference type="Proteomes" id="UP001257659">
    <property type="component" value="Unassembled WGS sequence"/>
</dbReference>
<accession>A0ABU1K4E7</accession>
<dbReference type="RefSeq" id="WP_309726028.1">
    <property type="nucleotide sequence ID" value="NZ_JAVDQA010000001.1"/>
</dbReference>
<dbReference type="Gene3D" id="2.60.40.10">
    <property type="entry name" value="Immunoglobulins"/>
    <property type="match status" value="1"/>
</dbReference>
<feature type="domain" description="PKD" evidence="1">
    <location>
        <begin position="343"/>
        <end position="377"/>
    </location>
</feature>
<dbReference type="EMBL" id="JAVDQA010000001">
    <property type="protein sequence ID" value="MDR6299387.1"/>
    <property type="molecule type" value="Genomic_DNA"/>
</dbReference>
<dbReference type="PROSITE" id="PS50093">
    <property type="entry name" value="PKD"/>
    <property type="match status" value="1"/>
</dbReference>
<evidence type="ECO:0000259" key="1">
    <source>
        <dbReference type="PROSITE" id="PS50093"/>
    </source>
</evidence>
<dbReference type="InterPro" id="IPR013783">
    <property type="entry name" value="Ig-like_fold"/>
</dbReference>
<dbReference type="InterPro" id="IPR000601">
    <property type="entry name" value="PKD_dom"/>
</dbReference>
<gene>
    <name evidence="2" type="ORF">GGR31_000003</name>
</gene>